<comment type="caution">
    <text evidence="3">The sequence shown here is derived from an EMBL/GenBank/DDBJ whole genome shotgun (WGS) entry which is preliminary data.</text>
</comment>
<dbReference type="EMBL" id="BEYU01000058">
    <property type="protein sequence ID" value="GBG29437.1"/>
    <property type="molecule type" value="Genomic_DNA"/>
</dbReference>
<dbReference type="Pfam" id="PF00400">
    <property type="entry name" value="WD40"/>
    <property type="match status" value="1"/>
</dbReference>
<dbReference type="InterPro" id="IPR001680">
    <property type="entry name" value="WD40_rpt"/>
</dbReference>
<keyword evidence="4" id="KW-1185">Reference proteome</keyword>
<proteinExistence type="predicted"/>
<protein>
    <submittedName>
        <fullName evidence="3">POC1 centriolar protein-like B</fullName>
    </submittedName>
</protein>
<dbReference type="InterPro" id="IPR050630">
    <property type="entry name" value="WD_repeat_EMAP"/>
</dbReference>
<dbReference type="InterPro" id="IPR015943">
    <property type="entry name" value="WD40/YVTN_repeat-like_dom_sf"/>
</dbReference>
<dbReference type="PANTHER" id="PTHR13720">
    <property type="entry name" value="WD-40 REPEAT PROTEIN"/>
    <property type="match status" value="1"/>
</dbReference>
<organism evidence="3 4">
    <name type="scientific">Hondaea fermentalgiana</name>
    <dbReference type="NCBI Taxonomy" id="2315210"/>
    <lineage>
        <taxon>Eukaryota</taxon>
        <taxon>Sar</taxon>
        <taxon>Stramenopiles</taxon>
        <taxon>Bigyra</taxon>
        <taxon>Labyrinthulomycetes</taxon>
        <taxon>Thraustochytrida</taxon>
        <taxon>Thraustochytriidae</taxon>
        <taxon>Hondaea</taxon>
    </lineage>
</organism>
<gene>
    <name evidence="3" type="ORF">FCC1311_056582</name>
</gene>
<dbReference type="InterPro" id="IPR036322">
    <property type="entry name" value="WD40_repeat_dom_sf"/>
</dbReference>
<keyword evidence="2" id="KW-0677">Repeat</keyword>
<evidence type="ECO:0000313" key="4">
    <source>
        <dbReference type="Proteomes" id="UP000241890"/>
    </source>
</evidence>
<name>A0A2R5GEU7_9STRA</name>
<dbReference type="Proteomes" id="UP000241890">
    <property type="component" value="Unassembled WGS sequence"/>
</dbReference>
<evidence type="ECO:0000313" key="3">
    <source>
        <dbReference type="EMBL" id="GBG29437.1"/>
    </source>
</evidence>
<dbReference type="SUPFAM" id="SSF50998">
    <property type="entry name" value="Quinoprotein alcohol dehydrogenase-like"/>
    <property type="match status" value="1"/>
</dbReference>
<sequence>MARAALPEEFRDLPSDCLERIWDALIDEASGVYLHGEAFDRVFGVIDIEVKVRGDTHAASLDVASAGAVATHDLMPSNTPLGKLFALFQLVSVPDCADAFEVLGALVLASNQLSRREKLAHLQDRCMLVSPLNLASVVNGASLALDGRRVLQEESDLLACTSRELETWLDKFPHRPIRMRVKVLKVSPDVVEEDLRITVNGHAKHFAANGTAEVFAQTGTLATIGAGVIALRNGRFSLKTTKSEQEYAEVLISEHEESDLDIIAPRDAAAGATGAAEVEGITGATETLRNLGMGKDNMNTAPAARKPIEESATLLEAKVDAAQDGEDEEDVAFRARARALATPLISKMMPGRARCISQQIRVWRSAARSVIQQTEDETAQGPSTSRLIATTGFSVSIPPLQLAKSEVVFAVGPLIAIDQISRSTSEPGTTRYFTAHHAQVTALAVHPNGRWVASAAADSRKLLMWDATSMDIQFGIDAVVSGADIVTISKCGSTLFCMNTNEGTYAFYDVSAPGRLSLIRSARLSTEIDARCAEMVSKSSVVLAGTQVVRVDTEGSLRRMRWGKTAPKAVQTSLAALPDGRSFVTASKETGCLYLWSGDVCTKHNVIEGGGSAKVSAVTNDLSRGASVVVCGFDNGTLCLVSSRSLEIVPDSKTPASASETASPVACLTSGASGIIVVTQKSVMWRFSFAEQPQQRWTLMRYGHGTVSEPVLAAWTSSDTFVTAGDSSRVQLWRLGPSNVLVCDGTLCASEHRITALAGLGTRVFFAMGERTITVADFGKTNAKASGSRIVCSSVAHIDELAASEGYLAASCSRSHVIEIRSIPSGVFLHKLSFDPTKAAVSLRFVSLPQGGLALARAQDTAWDTKTWKQLTSPVSTLVLERDPTTRRVVPVGGALLIREVEPIANVSAYQGVRAKELPLFLRRVFRIDVGKTAQASTWATQRGAKTAEVTGGAIVCTNNKSVKALALLTPGRETSEAPILAVATDQGLVQVNNYKLRVEGSTQAVAFGPESRLAVSTSQMIYVFHWKTGVLLTSVAIANEATLGFEFVQVHELGSCLARVTASGGLQIWRLQDDALILDAKCSRPDVGATCLCDAGVFGTLDGYLRRVDDPDGAAVEHARESAILSIHHDKAGFVSADAAGTVKLWSTSLQEIQVRKSERTSFAQPVVAVFRNVATQEVLAQTADGHVYANRNPVDSHLINATLDLPKIPTLAASQRANSKALTFQYKLRGNWRLSVGGDRIRIMDDSLSVMGSFILDDPVKTVALSPDEQVLAVASQANDLYILDVGTMSLVYFWPHAQVLREVEALHFVSEGATSAPVRTGGRALSAMTSPLFATLLVNGAPFAYKT</sequence>
<keyword evidence="1" id="KW-0853">WD repeat</keyword>
<dbReference type="PANTHER" id="PTHR13720:SF33">
    <property type="entry name" value="HELP DOMAIN-CONTAINING PROTEIN"/>
    <property type="match status" value="1"/>
</dbReference>
<evidence type="ECO:0000256" key="2">
    <source>
        <dbReference type="ARBA" id="ARBA00022737"/>
    </source>
</evidence>
<dbReference type="SMART" id="SM00320">
    <property type="entry name" value="WD40"/>
    <property type="match status" value="5"/>
</dbReference>
<dbReference type="SUPFAM" id="SSF50978">
    <property type="entry name" value="WD40 repeat-like"/>
    <property type="match status" value="1"/>
</dbReference>
<accession>A0A2R5GEU7</accession>
<dbReference type="Gene3D" id="2.130.10.10">
    <property type="entry name" value="YVTN repeat-like/Quinoprotein amine dehydrogenase"/>
    <property type="match status" value="3"/>
</dbReference>
<dbReference type="InterPro" id="IPR011047">
    <property type="entry name" value="Quinoprotein_ADH-like_sf"/>
</dbReference>
<reference evidence="3 4" key="1">
    <citation type="submission" date="2017-12" db="EMBL/GenBank/DDBJ databases">
        <title>Sequencing, de novo assembly and annotation of complete genome of a new Thraustochytrid species, strain FCC1311.</title>
        <authorList>
            <person name="Sedici K."/>
            <person name="Godart F."/>
            <person name="Aiese Cigliano R."/>
            <person name="Sanseverino W."/>
            <person name="Barakat M."/>
            <person name="Ortet P."/>
            <person name="Marechal E."/>
            <person name="Cagnac O."/>
            <person name="Amato A."/>
        </authorList>
    </citation>
    <scope>NUCLEOTIDE SEQUENCE [LARGE SCALE GENOMIC DNA]</scope>
</reference>
<dbReference type="InParanoid" id="A0A2R5GEU7"/>
<evidence type="ECO:0000256" key="1">
    <source>
        <dbReference type="ARBA" id="ARBA00022574"/>
    </source>
</evidence>